<dbReference type="EMBL" id="OZ021739">
    <property type="protein sequence ID" value="CAK9322556.1"/>
    <property type="molecule type" value="Genomic_DNA"/>
</dbReference>
<keyword evidence="1" id="KW-1133">Transmembrane helix</keyword>
<name>A0ABP0YSQ0_9ROSI</name>
<evidence type="ECO:0000313" key="3">
    <source>
        <dbReference type="Proteomes" id="UP001642487"/>
    </source>
</evidence>
<accession>A0ABP0YSQ0</accession>
<keyword evidence="1" id="KW-0812">Transmembrane</keyword>
<proteinExistence type="predicted"/>
<sequence>MWRTFKAETKRVPYHSPLILTFSSFQAKICSPHQRKRHLQILFLLQESFLFPHFLSLMLFEATGDATTLGYWLWPTGLPCFITTPSGHLLYLQYIFCVCQ</sequence>
<evidence type="ECO:0000313" key="2">
    <source>
        <dbReference type="EMBL" id="CAK9322556.1"/>
    </source>
</evidence>
<organism evidence="2 3">
    <name type="scientific">Citrullus colocynthis</name>
    <name type="common">colocynth</name>
    <dbReference type="NCBI Taxonomy" id="252529"/>
    <lineage>
        <taxon>Eukaryota</taxon>
        <taxon>Viridiplantae</taxon>
        <taxon>Streptophyta</taxon>
        <taxon>Embryophyta</taxon>
        <taxon>Tracheophyta</taxon>
        <taxon>Spermatophyta</taxon>
        <taxon>Magnoliopsida</taxon>
        <taxon>eudicotyledons</taxon>
        <taxon>Gunneridae</taxon>
        <taxon>Pentapetalae</taxon>
        <taxon>rosids</taxon>
        <taxon>fabids</taxon>
        <taxon>Cucurbitales</taxon>
        <taxon>Cucurbitaceae</taxon>
        <taxon>Benincaseae</taxon>
        <taxon>Citrullus</taxon>
    </lineage>
</organism>
<feature type="transmembrane region" description="Helical" evidence="1">
    <location>
        <begin position="72"/>
        <end position="92"/>
    </location>
</feature>
<dbReference type="Proteomes" id="UP001642487">
    <property type="component" value="Chromosome 5"/>
</dbReference>
<reference evidence="2 3" key="1">
    <citation type="submission" date="2024-03" db="EMBL/GenBank/DDBJ databases">
        <authorList>
            <person name="Gkanogiannis A."/>
            <person name="Becerra Lopez-Lavalle L."/>
        </authorList>
    </citation>
    <scope>NUCLEOTIDE SEQUENCE [LARGE SCALE GENOMIC DNA]</scope>
</reference>
<protein>
    <submittedName>
        <fullName evidence="2">Uncharacterized protein</fullName>
    </submittedName>
</protein>
<gene>
    <name evidence="2" type="ORF">CITCOLO1_LOCUS14706</name>
</gene>
<feature type="transmembrane region" description="Helical" evidence="1">
    <location>
        <begin position="41"/>
        <end position="60"/>
    </location>
</feature>
<keyword evidence="3" id="KW-1185">Reference proteome</keyword>
<keyword evidence="1" id="KW-0472">Membrane</keyword>
<evidence type="ECO:0000256" key="1">
    <source>
        <dbReference type="SAM" id="Phobius"/>
    </source>
</evidence>